<dbReference type="GO" id="GO:0005829">
    <property type="term" value="C:cytosol"/>
    <property type="evidence" value="ECO:0007669"/>
    <property type="project" value="TreeGrafter"/>
</dbReference>
<comment type="similarity">
    <text evidence="1">Belongs to the transferase hexapeptide repeat family.</text>
</comment>
<evidence type="ECO:0000313" key="3">
    <source>
        <dbReference type="EMBL" id="MCA4703200.1"/>
    </source>
</evidence>
<dbReference type="PANTHER" id="PTHR23416">
    <property type="entry name" value="SIALIC ACID SYNTHASE-RELATED"/>
    <property type="match status" value="1"/>
</dbReference>
<name>A0AAW4SRQ7_9BACE</name>
<dbReference type="AlphaFoldDB" id="A0AAW4SRQ7"/>
<evidence type="ECO:0000256" key="2">
    <source>
        <dbReference type="ARBA" id="ARBA00022679"/>
    </source>
</evidence>
<dbReference type="InterPro" id="IPR051159">
    <property type="entry name" value="Hexapeptide_acetyltransf"/>
</dbReference>
<dbReference type="Gene3D" id="2.160.10.10">
    <property type="entry name" value="Hexapeptide repeat proteins"/>
    <property type="match status" value="1"/>
</dbReference>
<accession>A0AAW4SRQ7</accession>
<keyword evidence="2" id="KW-0808">Transferase</keyword>
<dbReference type="NCBIfam" id="NF007797">
    <property type="entry name" value="PRK10502.1"/>
    <property type="match status" value="1"/>
</dbReference>
<dbReference type="RefSeq" id="WP_225450845.1">
    <property type="nucleotide sequence ID" value="NZ_DAWCUS010000011.1"/>
</dbReference>
<evidence type="ECO:0000256" key="1">
    <source>
        <dbReference type="ARBA" id="ARBA00007274"/>
    </source>
</evidence>
<sequence>MSKVDLSAFSAGDFDKGASRVKMIVWYFVNALLVRASWNPCMRVKIVLLRVFGACIGKGLVIKNNVTIKFPWKLTIGDNVWLGEQCWIDNLDNVTIGNNVCISQGALLLTGNHDYTVFSMPYRNASITLEDGVWVGSKAVVCPGVRMRENSIATVGSVITKNTEADGIYQGTPAKMIRKREVNDE</sequence>
<gene>
    <name evidence="3" type="ORF">LD004_06185</name>
</gene>
<reference evidence="3" key="1">
    <citation type="submission" date="2023-08" db="EMBL/GenBank/DDBJ databases">
        <title>Mucin Metabolism Genes Underlie the Key Renovations of Bacteroides xylanisolvens Genomes in Captive Great Apes.</title>
        <authorList>
            <person name="Nishida A.H."/>
        </authorList>
    </citation>
    <scope>NUCLEOTIDE SEQUENCE</scope>
    <source>
        <strain evidence="3">P13.H9</strain>
    </source>
</reference>
<dbReference type="SUPFAM" id="SSF51161">
    <property type="entry name" value="Trimeric LpxA-like enzymes"/>
    <property type="match status" value="1"/>
</dbReference>
<dbReference type="InterPro" id="IPR011004">
    <property type="entry name" value="Trimer_LpxA-like_sf"/>
</dbReference>
<dbReference type="EMBL" id="JAIWYE010000013">
    <property type="protein sequence ID" value="MCA4703200.1"/>
    <property type="molecule type" value="Genomic_DNA"/>
</dbReference>
<dbReference type="CDD" id="cd05825">
    <property type="entry name" value="LbH_wcaF_like"/>
    <property type="match status" value="1"/>
</dbReference>
<comment type="caution">
    <text evidence="3">The sequence shown here is derived from an EMBL/GenBank/DDBJ whole genome shotgun (WGS) entry which is preliminary data.</text>
</comment>
<proteinExistence type="inferred from homology"/>
<organism evidence="3 4">
    <name type="scientific">Bacteroides xylanisolvens</name>
    <dbReference type="NCBI Taxonomy" id="371601"/>
    <lineage>
        <taxon>Bacteria</taxon>
        <taxon>Pseudomonadati</taxon>
        <taxon>Bacteroidota</taxon>
        <taxon>Bacteroidia</taxon>
        <taxon>Bacteroidales</taxon>
        <taxon>Bacteroidaceae</taxon>
        <taxon>Bacteroides</taxon>
    </lineage>
</organism>
<dbReference type="Proteomes" id="UP001198461">
    <property type="component" value="Unassembled WGS sequence"/>
</dbReference>
<dbReference type="PANTHER" id="PTHR23416:SF23">
    <property type="entry name" value="ACETYLTRANSFERASE C18B11.09C-RELATED"/>
    <property type="match status" value="1"/>
</dbReference>
<dbReference type="GO" id="GO:0008374">
    <property type="term" value="F:O-acyltransferase activity"/>
    <property type="evidence" value="ECO:0007669"/>
    <property type="project" value="TreeGrafter"/>
</dbReference>
<protein>
    <submittedName>
        <fullName evidence="3">WcaF family extracellular polysaccharide biosynthesis acetyltransferase</fullName>
    </submittedName>
</protein>
<evidence type="ECO:0000313" key="4">
    <source>
        <dbReference type="Proteomes" id="UP001198461"/>
    </source>
</evidence>